<dbReference type="RefSeq" id="WP_035192055.1">
    <property type="nucleotide sequence ID" value="NZ_CCCS020000023.1"/>
</dbReference>
<dbReference type="SUPFAM" id="SSF111369">
    <property type="entry name" value="HlyD-like secretion proteins"/>
    <property type="match status" value="1"/>
</dbReference>
<dbReference type="Gene3D" id="2.40.420.20">
    <property type="match status" value="1"/>
</dbReference>
<dbReference type="InterPro" id="IPR058627">
    <property type="entry name" value="MdtA-like_C"/>
</dbReference>
<evidence type="ECO:0000256" key="3">
    <source>
        <dbReference type="ARBA" id="ARBA00022448"/>
    </source>
</evidence>
<evidence type="ECO:0000313" key="8">
    <source>
        <dbReference type="EMBL" id="CDQ09829.1"/>
    </source>
</evidence>
<reference evidence="8" key="1">
    <citation type="submission" date="2014-03" db="EMBL/GenBank/DDBJ databases">
        <authorList>
            <person name="Genoscope - CEA"/>
        </authorList>
    </citation>
    <scope>NUCLEOTIDE SEQUENCE [LARGE SCALE GENOMIC DNA]</scope>
    <source>
        <strain evidence="8">CF27</strain>
    </source>
</reference>
<dbReference type="Pfam" id="PF25954">
    <property type="entry name" value="Beta-barrel_RND_2"/>
    <property type="match status" value="1"/>
</dbReference>
<evidence type="ECO:0000256" key="1">
    <source>
        <dbReference type="ARBA" id="ARBA00004196"/>
    </source>
</evidence>
<feature type="domain" description="CusB-like beta-barrel" evidence="6">
    <location>
        <begin position="203"/>
        <end position="276"/>
    </location>
</feature>
<comment type="similarity">
    <text evidence="2">Belongs to the membrane fusion protein (MFP) (TC 8.A.1) family.</text>
</comment>
<dbReference type="GO" id="GO:0015562">
    <property type="term" value="F:efflux transmembrane transporter activity"/>
    <property type="evidence" value="ECO:0007669"/>
    <property type="project" value="TreeGrafter"/>
</dbReference>
<dbReference type="PANTHER" id="PTHR30469:SF11">
    <property type="entry name" value="BLL4320 PROTEIN"/>
    <property type="match status" value="1"/>
</dbReference>
<proteinExistence type="inferred from homology"/>
<dbReference type="Gene3D" id="1.10.287.470">
    <property type="entry name" value="Helix hairpin bin"/>
    <property type="match status" value="1"/>
</dbReference>
<dbReference type="InterPro" id="IPR058792">
    <property type="entry name" value="Beta-barrel_RND_2"/>
</dbReference>
<dbReference type="Gene3D" id="2.40.30.170">
    <property type="match status" value="1"/>
</dbReference>
<dbReference type="PANTHER" id="PTHR30469">
    <property type="entry name" value="MULTIDRUG RESISTANCE PROTEIN MDTA"/>
    <property type="match status" value="1"/>
</dbReference>
<accession>A0A060UTC6</accession>
<feature type="domain" description="Multidrug resistance protein MdtA-like alpha-helical hairpin" evidence="4">
    <location>
        <begin position="105"/>
        <end position="166"/>
    </location>
</feature>
<feature type="domain" description="Multidrug resistance protein MdtA-like barrel-sandwich hybrid" evidence="5">
    <location>
        <begin position="72"/>
        <end position="190"/>
    </location>
</feature>
<dbReference type="InterPro" id="IPR058624">
    <property type="entry name" value="MdtA-like_HH"/>
</dbReference>
<dbReference type="Pfam" id="PF25967">
    <property type="entry name" value="RND-MFP_C"/>
    <property type="match status" value="1"/>
</dbReference>
<dbReference type="EMBL" id="LT841305">
    <property type="protein sequence ID" value="SMH66359.1"/>
    <property type="molecule type" value="Genomic_DNA"/>
</dbReference>
<dbReference type="EMBL" id="CCCS020000023">
    <property type="protein sequence ID" value="CDQ09829.1"/>
    <property type="molecule type" value="Genomic_DNA"/>
</dbReference>
<keyword evidence="10" id="KW-1185">Reference proteome</keyword>
<reference evidence="8" key="2">
    <citation type="submission" date="2014-07" db="EMBL/GenBank/DDBJ databases">
        <title>Initial genome analysis of the psychrotolerant acidophile Acidithiobacillus ferrivorans CF27: insights into iron and sulfur oxidation pathways and into biofilm formation.</title>
        <authorList>
            <person name="Talla E."/>
            <person name="Hedrich S."/>
            <person name="Mangenot S."/>
            <person name="Ji B."/>
            <person name="Johnson D.B."/>
            <person name="Barbe V."/>
            <person name="Bonnefoy V."/>
        </authorList>
    </citation>
    <scope>NUCLEOTIDE SEQUENCE [LARGE SCALE GENOMIC DNA]</scope>
    <source>
        <strain evidence="8">CF27</strain>
    </source>
</reference>
<reference evidence="9 10" key="3">
    <citation type="submission" date="2017-03" db="EMBL/GenBank/DDBJ databases">
        <authorList>
            <person name="Regsiter A."/>
            <person name="William W."/>
        </authorList>
    </citation>
    <scope>NUCLEOTIDE SEQUENCE [LARGE SCALE GENOMIC DNA]</scope>
    <source>
        <strain evidence="9">PRJEB5721</strain>
    </source>
</reference>
<comment type="subcellular location">
    <subcellularLocation>
        <location evidence="1">Cell envelope</location>
    </subcellularLocation>
</comment>
<evidence type="ECO:0000313" key="10">
    <source>
        <dbReference type="Proteomes" id="UP000193925"/>
    </source>
</evidence>
<sequence length="361" mass="38354">MKKVFFLLGIVVVLLFGGVYGWYQWRQGQLHARLAAAANPAVTVSATRVQSKSMAGELTAVGEIVPQQGAVLSPQTGGVVQRIGFHSGATVQKGQLLLSLDPGALPGQLQAAQAQAALAQVDYQRAEKVFAIHGISTAALDKARYGASAAQARVTALQESLADTQIRAPFAGILGLRTVNPGEYIHAGMPVVHIENLQQLYADFSVPQRNVQDVQTGAALRIDVHNGDTLRHYSAKVQAISSDVDAQNRAVSVRARIDAPQGLKPGMFVRVVLQKEAPSARLMIPMVAVSFNTYGDFVYVLTPGGPDQTLIAKEQLVTTGTQRAGEVVIRSGLKAGDLVVTAGQVKLHSGDHVRINNAVHL</sequence>
<dbReference type="AlphaFoldDB" id="A0A060UTC6"/>
<dbReference type="Pfam" id="PF25876">
    <property type="entry name" value="HH_MFP_RND"/>
    <property type="match status" value="1"/>
</dbReference>
<dbReference type="Gene3D" id="2.40.50.100">
    <property type="match status" value="1"/>
</dbReference>
<evidence type="ECO:0000313" key="9">
    <source>
        <dbReference type="EMBL" id="SMH66359.1"/>
    </source>
</evidence>
<feature type="domain" description="Multidrug resistance protein MdtA-like C-terminal permuted SH3" evidence="7">
    <location>
        <begin position="282"/>
        <end position="343"/>
    </location>
</feature>
<gene>
    <name evidence="9" type="ORF">AFERRI_30089</name>
    <name evidence="8" type="ORF">AFERRI_30475</name>
</gene>
<dbReference type="NCBIfam" id="TIGR01730">
    <property type="entry name" value="RND_mfp"/>
    <property type="match status" value="1"/>
</dbReference>
<evidence type="ECO:0000259" key="6">
    <source>
        <dbReference type="Pfam" id="PF25954"/>
    </source>
</evidence>
<evidence type="ECO:0000259" key="7">
    <source>
        <dbReference type="Pfam" id="PF25967"/>
    </source>
</evidence>
<organism evidence="8">
    <name type="scientific">Acidithiobacillus ferrivorans</name>
    <dbReference type="NCBI Taxonomy" id="160808"/>
    <lineage>
        <taxon>Bacteria</taxon>
        <taxon>Pseudomonadati</taxon>
        <taxon>Pseudomonadota</taxon>
        <taxon>Acidithiobacillia</taxon>
        <taxon>Acidithiobacillales</taxon>
        <taxon>Acidithiobacillaceae</taxon>
        <taxon>Acidithiobacillus</taxon>
    </lineage>
</organism>
<dbReference type="Pfam" id="PF25917">
    <property type="entry name" value="BSH_RND"/>
    <property type="match status" value="1"/>
</dbReference>
<dbReference type="InterPro" id="IPR006143">
    <property type="entry name" value="RND_pump_MFP"/>
</dbReference>
<dbReference type="GO" id="GO:1990281">
    <property type="term" value="C:efflux pump complex"/>
    <property type="evidence" value="ECO:0007669"/>
    <property type="project" value="TreeGrafter"/>
</dbReference>
<evidence type="ECO:0000259" key="4">
    <source>
        <dbReference type="Pfam" id="PF25876"/>
    </source>
</evidence>
<keyword evidence="3" id="KW-0813">Transport</keyword>
<evidence type="ECO:0000259" key="5">
    <source>
        <dbReference type="Pfam" id="PF25917"/>
    </source>
</evidence>
<name>A0A060UTC6_9PROT</name>
<dbReference type="Proteomes" id="UP000193925">
    <property type="component" value="Chromosome AFERRI"/>
</dbReference>
<protein>
    <submittedName>
        <fullName evidence="8">Efflux transporter, RND family, MFP subunit</fullName>
    </submittedName>
</protein>
<dbReference type="InterPro" id="IPR058625">
    <property type="entry name" value="MdtA-like_BSH"/>
</dbReference>
<evidence type="ECO:0000256" key="2">
    <source>
        <dbReference type="ARBA" id="ARBA00009477"/>
    </source>
</evidence>